<feature type="domain" description="CREG-like beta-barrel" evidence="1">
    <location>
        <begin position="15"/>
        <end position="158"/>
    </location>
</feature>
<dbReference type="Proteomes" id="UP000308828">
    <property type="component" value="Unassembled WGS sequence"/>
</dbReference>
<dbReference type="RefSeq" id="WP_136599367.1">
    <property type="nucleotide sequence ID" value="NZ_STGV01000005.1"/>
</dbReference>
<keyword evidence="3" id="KW-1185">Reference proteome</keyword>
<dbReference type="Gene3D" id="3.20.180.10">
    <property type="entry name" value="PNP-oxidase-like"/>
    <property type="match status" value="1"/>
</dbReference>
<comment type="caution">
    <text evidence="2">The sequence shown here is derived from an EMBL/GenBank/DDBJ whole genome shotgun (WGS) entry which is preliminary data.</text>
</comment>
<dbReference type="InterPro" id="IPR055343">
    <property type="entry name" value="CREG_beta-barrel"/>
</dbReference>
<evidence type="ECO:0000259" key="1">
    <source>
        <dbReference type="Pfam" id="PF13883"/>
    </source>
</evidence>
<dbReference type="PANTHER" id="PTHR13343:SF17">
    <property type="entry name" value="CELLULAR REPRESSOR OF E1A-STIMULATED GENES, ISOFORM A"/>
    <property type="match status" value="1"/>
</dbReference>
<name>A0A4S8NUR8_9HYPH</name>
<evidence type="ECO:0000313" key="3">
    <source>
        <dbReference type="Proteomes" id="UP000308828"/>
    </source>
</evidence>
<dbReference type="InterPro" id="IPR012349">
    <property type="entry name" value="Split_barrel_FMN-bd"/>
</dbReference>
<dbReference type="PANTHER" id="PTHR13343">
    <property type="entry name" value="CREG1 PROTEIN"/>
    <property type="match status" value="1"/>
</dbReference>
<accession>A0A4S8NUR8</accession>
<dbReference type="GO" id="GO:0005737">
    <property type="term" value="C:cytoplasm"/>
    <property type="evidence" value="ECO:0007669"/>
    <property type="project" value="UniProtKB-ARBA"/>
</dbReference>
<dbReference type="EMBL" id="STGV01000005">
    <property type="protein sequence ID" value="THV21317.1"/>
    <property type="molecule type" value="Genomic_DNA"/>
</dbReference>
<dbReference type="SUPFAM" id="SSF50475">
    <property type="entry name" value="FMN-binding split barrel"/>
    <property type="match status" value="1"/>
</dbReference>
<dbReference type="Pfam" id="PF13883">
    <property type="entry name" value="CREG_beta-barrel"/>
    <property type="match status" value="1"/>
</dbReference>
<organism evidence="2 3">
    <name type="scientific">Peteryoungia ipomoeae</name>
    <dbReference type="NCBI Taxonomy" id="1210932"/>
    <lineage>
        <taxon>Bacteria</taxon>
        <taxon>Pseudomonadati</taxon>
        <taxon>Pseudomonadota</taxon>
        <taxon>Alphaproteobacteria</taxon>
        <taxon>Hyphomicrobiales</taxon>
        <taxon>Rhizobiaceae</taxon>
        <taxon>Peteryoungia</taxon>
    </lineage>
</organism>
<evidence type="ECO:0000313" key="2">
    <source>
        <dbReference type="EMBL" id="THV21317.1"/>
    </source>
</evidence>
<dbReference type="OrthoDB" id="9814594at2"/>
<reference evidence="2 3" key="1">
    <citation type="submission" date="2019-04" db="EMBL/GenBank/DDBJ databases">
        <title>Genome sequence of strain shin9-1.</title>
        <authorList>
            <person name="Gao J."/>
            <person name="Sun J."/>
        </authorList>
    </citation>
    <scope>NUCLEOTIDE SEQUENCE [LARGE SCALE GENOMIC DNA]</scope>
    <source>
        <strain evidence="3">shin9-1</strain>
    </source>
</reference>
<proteinExistence type="predicted"/>
<dbReference type="AlphaFoldDB" id="A0A4S8NUR8"/>
<protein>
    <submittedName>
        <fullName evidence="2">HugZ family protein</fullName>
    </submittedName>
</protein>
<sequence>MNDKAKLIRDTDDAARRQARTLLRGARFAAMGVIDPETGFPSVSRVLIVTDIDGVPVILVSELSAHTQALSRDKRCSLMTGEPAKGDPLAHPRLMVQCLAEPVDHDSETHGRLRARFLARHPKTQLYIDFSDFRFVKLVPQRAALNAGFGRAFHLDADDLLIENGPYEFLGSEDGLLLELGGQFPELASQIATGIYGAAPGNWRFCTVDKAGIDISFNDLIVRHEFGQLVRTKNDMNLVLPNSVYAVP</sequence>
<dbReference type="InterPro" id="IPR037119">
    <property type="entry name" value="Haem_oxidase_HugZ-like_sf"/>
</dbReference>
<gene>
    <name evidence="2" type="ORF">FAA97_14930</name>
</gene>
<dbReference type="Gene3D" id="2.30.110.10">
    <property type="entry name" value="Electron Transport, Fmn-binding Protein, Chain A"/>
    <property type="match status" value="1"/>
</dbReference>